<dbReference type="EMBL" id="WNKU01000002">
    <property type="protein sequence ID" value="MTV47861.1"/>
    <property type="molecule type" value="Genomic_DNA"/>
</dbReference>
<accession>A0A6I3SGE4</accession>
<evidence type="ECO:0000313" key="2">
    <source>
        <dbReference type="Proteomes" id="UP000430670"/>
    </source>
</evidence>
<dbReference type="Proteomes" id="UP000430670">
    <property type="component" value="Unassembled WGS sequence"/>
</dbReference>
<reference evidence="1 2" key="1">
    <citation type="submission" date="2019-11" db="EMBL/GenBank/DDBJ databases">
        <title>Whole-genome sequence of a the green, strictly anaerobic photosynthetic bacterium Heliobacillus mobilis DSM 6151.</title>
        <authorList>
            <person name="Kyndt J.A."/>
            <person name="Meyer T.E."/>
        </authorList>
    </citation>
    <scope>NUCLEOTIDE SEQUENCE [LARGE SCALE GENOMIC DNA]</scope>
    <source>
        <strain evidence="1 2">DSM 6151</strain>
    </source>
</reference>
<dbReference type="OrthoDB" id="9799748at2"/>
<evidence type="ECO:0008006" key="3">
    <source>
        <dbReference type="Google" id="ProtNLM"/>
    </source>
</evidence>
<sequence length="370" mass="41940">MMYQSPSTPYNNQIIHVPAGHFGWRVIFLSQIGLKIGINFLEVDEMGNEKNAATASMITMEIDKRFDIIEKTWEEEIYFKFYKTAVTTGLIAQLGPERWTVLCIIASYMDLNGECFPSQDTIAKGMGCSRQTACKWVNSLLEFRWEGQPIIQRVKRQTPNSQATYSFYTILPVSQIVPPTYVKDPDTPATVFDTKYGTTISTGNNSNNGINSNTLPDVKKPDAPATEFDIKYGTSITTSNHCNKDLNSNTGIPEDEPMTAQGVIKYFCMRYREKYDANCNPNWPKDTKMVKQRLMGQYSPEQIRQIVDISVEMYEKWGTLSKFPRPSIAALCTWMPEKALAVAKERTARMNVPEHGGRTAEELLALLDRI</sequence>
<evidence type="ECO:0000313" key="1">
    <source>
        <dbReference type="EMBL" id="MTV47861.1"/>
    </source>
</evidence>
<keyword evidence="2" id="KW-1185">Reference proteome</keyword>
<proteinExistence type="predicted"/>
<organism evidence="1 2">
    <name type="scientific">Heliobacterium mobile</name>
    <name type="common">Heliobacillus mobilis</name>
    <dbReference type="NCBI Taxonomy" id="28064"/>
    <lineage>
        <taxon>Bacteria</taxon>
        <taxon>Bacillati</taxon>
        <taxon>Bacillota</taxon>
        <taxon>Clostridia</taxon>
        <taxon>Eubacteriales</taxon>
        <taxon>Heliobacteriaceae</taxon>
        <taxon>Heliobacterium</taxon>
    </lineage>
</organism>
<dbReference type="Gene3D" id="1.10.10.10">
    <property type="entry name" value="Winged helix-like DNA-binding domain superfamily/Winged helix DNA-binding domain"/>
    <property type="match status" value="1"/>
</dbReference>
<name>A0A6I3SGE4_HELMO</name>
<gene>
    <name evidence="1" type="ORF">GJ688_02535</name>
</gene>
<comment type="caution">
    <text evidence="1">The sequence shown here is derived from an EMBL/GenBank/DDBJ whole genome shotgun (WGS) entry which is preliminary data.</text>
</comment>
<dbReference type="InterPro" id="IPR036388">
    <property type="entry name" value="WH-like_DNA-bd_sf"/>
</dbReference>
<dbReference type="AlphaFoldDB" id="A0A6I3SGE4"/>
<protein>
    <recommendedName>
        <fullName evidence="3">Helix-turn-helix domain-containing protein</fullName>
    </recommendedName>
</protein>
<dbReference type="Pfam" id="PF13730">
    <property type="entry name" value="HTH_36"/>
    <property type="match status" value="1"/>
</dbReference>